<organism evidence="1 2">
    <name type="scientific">Candidatus Roizmanbacteria bacterium CG11_big_fil_rev_8_21_14_0_20_35_14</name>
    <dbReference type="NCBI Taxonomy" id="1974855"/>
    <lineage>
        <taxon>Bacteria</taxon>
        <taxon>Candidatus Roizmaniibacteriota</taxon>
    </lineage>
</organism>
<dbReference type="InterPro" id="IPR042184">
    <property type="entry name" value="YqeY/Aim41_N"/>
</dbReference>
<dbReference type="InterPro" id="IPR019004">
    <property type="entry name" value="YqeY/Aim41"/>
</dbReference>
<protein>
    <submittedName>
        <fullName evidence="1">Aspartyl-tRNA amidotransferase</fullName>
    </submittedName>
</protein>
<dbReference type="EMBL" id="PCVL01000062">
    <property type="protein sequence ID" value="PIQ72226.1"/>
    <property type="molecule type" value="Genomic_DNA"/>
</dbReference>
<evidence type="ECO:0000313" key="2">
    <source>
        <dbReference type="Proteomes" id="UP000229570"/>
    </source>
</evidence>
<proteinExistence type="predicted"/>
<dbReference type="Pfam" id="PF09424">
    <property type="entry name" value="YqeY"/>
    <property type="match status" value="1"/>
</dbReference>
<keyword evidence="1" id="KW-0808">Transferase</keyword>
<dbReference type="GO" id="GO:0016884">
    <property type="term" value="F:carbon-nitrogen ligase activity, with glutamine as amido-N-donor"/>
    <property type="evidence" value="ECO:0007669"/>
    <property type="project" value="InterPro"/>
</dbReference>
<dbReference type="Gene3D" id="1.10.1510.10">
    <property type="entry name" value="Uncharacterised protein YqeY/AIM41 PF09424, N-terminal domain"/>
    <property type="match status" value="1"/>
</dbReference>
<dbReference type="Gene3D" id="1.10.10.410">
    <property type="match status" value="1"/>
</dbReference>
<dbReference type="InterPro" id="IPR023168">
    <property type="entry name" value="GatB_Yqey_C_2"/>
</dbReference>
<dbReference type="AlphaFoldDB" id="A0A2H0KLX6"/>
<gene>
    <name evidence="1" type="ORF">COV86_04160</name>
</gene>
<dbReference type="Proteomes" id="UP000229570">
    <property type="component" value="Unassembled WGS sequence"/>
</dbReference>
<accession>A0A2H0KLX6</accession>
<dbReference type="SUPFAM" id="SSF89095">
    <property type="entry name" value="GatB/YqeY motif"/>
    <property type="match status" value="1"/>
</dbReference>
<sequence>MLRQKLQDDQLIALKAGDKDKLSVLRFIIAQIQNKEIDKKSELNDEETLSVLKKTAKELKESIDAFTKGNRTDLVEDNKKQLTIVSQYLPAEISDEELKKEVEKIISDNKSVYDQNSKAIIGICMKQLKSKADPSRIMQVLRSFDSPATRGRSG</sequence>
<dbReference type="PANTHER" id="PTHR28055:SF1">
    <property type="entry name" value="ALTERED INHERITANCE OF MITOCHONDRIA PROTEIN 41, MITOCHONDRIAL"/>
    <property type="match status" value="1"/>
</dbReference>
<name>A0A2H0KLX6_9BACT</name>
<dbReference type="InterPro" id="IPR003789">
    <property type="entry name" value="Asn/Gln_tRNA_amidoTrase-B-like"/>
</dbReference>
<dbReference type="GO" id="GO:0016740">
    <property type="term" value="F:transferase activity"/>
    <property type="evidence" value="ECO:0007669"/>
    <property type="project" value="UniProtKB-KW"/>
</dbReference>
<dbReference type="PANTHER" id="PTHR28055">
    <property type="entry name" value="ALTERED INHERITANCE OF MITOCHONDRIA PROTEIN 41, MITOCHONDRIAL"/>
    <property type="match status" value="1"/>
</dbReference>
<comment type="caution">
    <text evidence="1">The sequence shown here is derived from an EMBL/GenBank/DDBJ whole genome shotgun (WGS) entry which is preliminary data.</text>
</comment>
<evidence type="ECO:0000313" key="1">
    <source>
        <dbReference type="EMBL" id="PIQ72226.1"/>
    </source>
</evidence>
<reference evidence="1 2" key="1">
    <citation type="submission" date="2017-09" db="EMBL/GenBank/DDBJ databases">
        <title>Depth-based differentiation of microbial function through sediment-hosted aquifers and enrichment of novel symbionts in the deep terrestrial subsurface.</title>
        <authorList>
            <person name="Probst A.J."/>
            <person name="Ladd B."/>
            <person name="Jarett J.K."/>
            <person name="Geller-Mcgrath D.E."/>
            <person name="Sieber C.M."/>
            <person name="Emerson J.B."/>
            <person name="Anantharaman K."/>
            <person name="Thomas B.C."/>
            <person name="Malmstrom R."/>
            <person name="Stieglmeier M."/>
            <person name="Klingl A."/>
            <person name="Woyke T."/>
            <person name="Ryan C.M."/>
            <person name="Banfield J.F."/>
        </authorList>
    </citation>
    <scope>NUCLEOTIDE SEQUENCE [LARGE SCALE GENOMIC DNA]</scope>
    <source>
        <strain evidence="1">CG11_big_fil_rev_8_21_14_0_20_35_14</strain>
    </source>
</reference>